<dbReference type="PANTHER" id="PTHR31635:SF196">
    <property type="entry name" value="REVERSE TRANSCRIPTASE DOMAIN-CONTAINING PROTEIN-RELATED"/>
    <property type="match status" value="1"/>
</dbReference>
<sequence>MKKHMNKLISLFQTRFVPGRLIHENIIIAKEALHTMEKVKGRKGYFAIKVDLSKACDKLSWECIWNVLQEIEIPNHMLNVIMHVVTSMETNVNWNGARNTYFRPHRGIR</sequence>
<gene>
    <name evidence="1" type="ORF">VFH_II182160</name>
</gene>
<evidence type="ECO:0008006" key="3">
    <source>
        <dbReference type="Google" id="ProtNLM"/>
    </source>
</evidence>
<protein>
    <recommendedName>
        <fullName evidence="3">Reverse transcriptase</fullName>
    </recommendedName>
</protein>
<dbReference type="AlphaFoldDB" id="A0AAV0ZNZ7"/>
<organism evidence="1 2">
    <name type="scientific">Vicia faba</name>
    <name type="common">Broad bean</name>
    <name type="synonym">Faba vulgaris</name>
    <dbReference type="NCBI Taxonomy" id="3906"/>
    <lineage>
        <taxon>Eukaryota</taxon>
        <taxon>Viridiplantae</taxon>
        <taxon>Streptophyta</taxon>
        <taxon>Embryophyta</taxon>
        <taxon>Tracheophyta</taxon>
        <taxon>Spermatophyta</taxon>
        <taxon>Magnoliopsida</taxon>
        <taxon>eudicotyledons</taxon>
        <taxon>Gunneridae</taxon>
        <taxon>Pentapetalae</taxon>
        <taxon>rosids</taxon>
        <taxon>fabids</taxon>
        <taxon>Fabales</taxon>
        <taxon>Fabaceae</taxon>
        <taxon>Papilionoideae</taxon>
        <taxon>50 kb inversion clade</taxon>
        <taxon>NPAAA clade</taxon>
        <taxon>Hologalegina</taxon>
        <taxon>IRL clade</taxon>
        <taxon>Fabeae</taxon>
        <taxon>Vicia</taxon>
    </lineage>
</organism>
<evidence type="ECO:0000313" key="1">
    <source>
        <dbReference type="EMBL" id="CAI8599587.1"/>
    </source>
</evidence>
<dbReference type="EMBL" id="OX451737">
    <property type="protein sequence ID" value="CAI8599587.1"/>
    <property type="molecule type" value="Genomic_DNA"/>
</dbReference>
<evidence type="ECO:0000313" key="2">
    <source>
        <dbReference type="Proteomes" id="UP001157006"/>
    </source>
</evidence>
<dbReference type="PANTHER" id="PTHR31635">
    <property type="entry name" value="REVERSE TRANSCRIPTASE DOMAIN-CONTAINING PROTEIN-RELATED"/>
    <property type="match status" value="1"/>
</dbReference>
<keyword evidence="2" id="KW-1185">Reference proteome</keyword>
<name>A0AAV0ZNZ7_VICFA</name>
<accession>A0AAV0ZNZ7</accession>
<dbReference type="Proteomes" id="UP001157006">
    <property type="component" value="Chromosome 2"/>
</dbReference>
<proteinExistence type="predicted"/>
<reference evidence="1 2" key="1">
    <citation type="submission" date="2023-01" db="EMBL/GenBank/DDBJ databases">
        <authorList>
            <person name="Kreplak J."/>
        </authorList>
    </citation>
    <scope>NUCLEOTIDE SEQUENCE [LARGE SCALE GENOMIC DNA]</scope>
</reference>